<dbReference type="InterPro" id="IPR036737">
    <property type="entry name" value="OmpA-like_sf"/>
</dbReference>
<evidence type="ECO:0000256" key="10">
    <source>
        <dbReference type="ARBA" id="ARBA00023157"/>
    </source>
</evidence>
<protein>
    <submittedName>
        <fullName evidence="15">Outer membrane protein OmpA</fullName>
    </submittedName>
</protein>
<dbReference type="InterPro" id="IPR006664">
    <property type="entry name" value="OMP_bac"/>
</dbReference>
<keyword evidence="6" id="KW-0812">Transmembrane</keyword>
<evidence type="ECO:0000256" key="11">
    <source>
        <dbReference type="ARBA" id="ARBA00023237"/>
    </source>
</evidence>
<keyword evidence="9 12" id="KW-0472">Membrane</keyword>
<keyword evidence="11" id="KW-0998">Cell outer membrane</keyword>
<evidence type="ECO:0000256" key="9">
    <source>
        <dbReference type="ARBA" id="ARBA00023136"/>
    </source>
</evidence>
<dbReference type="GO" id="GO:0046930">
    <property type="term" value="C:pore complex"/>
    <property type="evidence" value="ECO:0007669"/>
    <property type="project" value="UniProtKB-KW"/>
</dbReference>
<proteinExistence type="inferred from homology"/>
<evidence type="ECO:0000259" key="14">
    <source>
        <dbReference type="PROSITE" id="PS51123"/>
    </source>
</evidence>
<keyword evidence="10" id="KW-1015">Disulfide bond</keyword>
<keyword evidence="4" id="KW-0813">Transport</keyword>
<dbReference type="OrthoDB" id="1149075at2"/>
<dbReference type="AlphaFoldDB" id="A0A1W1XY38"/>
<organism evidence="15 16">
    <name type="scientific">Andreprevotia lacus DSM 23236</name>
    <dbReference type="NCBI Taxonomy" id="1121001"/>
    <lineage>
        <taxon>Bacteria</taxon>
        <taxon>Pseudomonadati</taxon>
        <taxon>Pseudomonadota</taxon>
        <taxon>Betaproteobacteria</taxon>
        <taxon>Neisseriales</taxon>
        <taxon>Chitinibacteraceae</taxon>
        <taxon>Andreprevotia</taxon>
    </lineage>
</organism>
<name>A0A1W1XY38_9NEIS</name>
<comment type="subcellular location">
    <subcellularLocation>
        <location evidence="2">Cell outer membrane</location>
    </subcellularLocation>
    <subcellularLocation>
        <location evidence="1">Membrane</location>
        <topology evidence="1">Multi-pass membrane protein</topology>
    </subcellularLocation>
</comment>
<evidence type="ECO:0000256" key="1">
    <source>
        <dbReference type="ARBA" id="ARBA00004141"/>
    </source>
</evidence>
<evidence type="ECO:0000256" key="8">
    <source>
        <dbReference type="ARBA" id="ARBA00023114"/>
    </source>
</evidence>
<dbReference type="GO" id="GO:0015288">
    <property type="term" value="F:porin activity"/>
    <property type="evidence" value="ECO:0007669"/>
    <property type="project" value="UniProtKB-KW"/>
</dbReference>
<dbReference type="PANTHER" id="PTHR30329">
    <property type="entry name" value="STATOR ELEMENT OF FLAGELLAR MOTOR COMPLEX"/>
    <property type="match status" value="1"/>
</dbReference>
<dbReference type="SUPFAM" id="SSF103088">
    <property type="entry name" value="OmpA-like"/>
    <property type="match status" value="1"/>
</dbReference>
<evidence type="ECO:0000256" key="12">
    <source>
        <dbReference type="PROSITE-ProRule" id="PRU00473"/>
    </source>
</evidence>
<dbReference type="RefSeq" id="WP_084092401.1">
    <property type="nucleotide sequence ID" value="NZ_FWXD01000026.1"/>
</dbReference>
<evidence type="ECO:0000256" key="6">
    <source>
        <dbReference type="ARBA" id="ARBA00022692"/>
    </source>
</evidence>
<feature type="chain" id="PRO_5012664327" evidence="13">
    <location>
        <begin position="25"/>
        <end position="232"/>
    </location>
</feature>
<evidence type="ECO:0000256" key="7">
    <source>
        <dbReference type="ARBA" id="ARBA00023065"/>
    </source>
</evidence>
<evidence type="ECO:0000313" key="15">
    <source>
        <dbReference type="EMBL" id="SMC28870.1"/>
    </source>
</evidence>
<evidence type="ECO:0000256" key="5">
    <source>
        <dbReference type="ARBA" id="ARBA00022452"/>
    </source>
</evidence>
<dbReference type="CDD" id="cd07185">
    <property type="entry name" value="OmpA_C-like"/>
    <property type="match status" value="1"/>
</dbReference>
<dbReference type="STRING" id="1121001.SAMN02745857_03453"/>
<evidence type="ECO:0000256" key="4">
    <source>
        <dbReference type="ARBA" id="ARBA00022448"/>
    </source>
</evidence>
<dbReference type="PROSITE" id="PS51123">
    <property type="entry name" value="OMPA_2"/>
    <property type="match status" value="1"/>
</dbReference>
<evidence type="ECO:0000256" key="13">
    <source>
        <dbReference type="SAM" id="SignalP"/>
    </source>
</evidence>
<feature type="signal peptide" evidence="13">
    <location>
        <begin position="1"/>
        <end position="24"/>
    </location>
</feature>
<sequence>MLLKQTLSSLAIAAALGMTASAYAATDAYVTNSTNVSAENPEGVVKNGIGECWQTGTWSAAKIVKGCPGYVEATKAAPVVTPKPEVKPEVKPTPVAPVVKSKKFTLRTDVLFDFNKSTLKPQGKDALDKLYDEVKGMDPKEGQAVVVGYTDRLGSDKYNFDLGYRRAKAVADYLVTKGAPADKIHAESRGEADPVTGDTCNKIKARKALIECLSPDRRVEIEVKGVQEVMTK</sequence>
<dbReference type="EMBL" id="FWXD01000026">
    <property type="protein sequence ID" value="SMC28870.1"/>
    <property type="molecule type" value="Genomic_DNA"/>
</dbReference>
<gene>
    <name evidence="15" type="ORF">SAMN02745857_03453</name>
</gene>
<dbReference type="InterPro" id="IPR002368">
    <property type="entry name" value="OmpA"/>
</dbReference>
<reference evidence="15 16" key="1">
    <citation type="submission" date="2017-04" db="EMBL/GenBank/DDBJ databases">
        <authorList>
            <person name="Afonso C.L."/>
            <person name="Miller P.J."/>
            <person name="Scott M.A."/>
            <person name="Spackman E."/>
            <person name="Goraichik I."/>
            <person name="Dimitrov K.M."/>
            <person name="Suarez D.L."/>
            <person name="Swayne D.E."/>
        </authorList>
    </citation>
    <scope>NUCLEOTIDE SEQUENCE [LARGE SCALE GENOMIC DNA]</scope>
    <source>
        <strain evidence="15 16">DSM 23236</strain>
    </source>
</reference>
<dbReference type="InterPro" id="IPR006665">
    <property type="entry name" value="OmpA-like"/>
</dbReference>
<dbReference type="InterPro" id="IPR050330">
    <property type="entry name" value="Bact_OuterMem_StrucFunc"/>
</dbReference>
<dbReference type="FunFam" id="3.30.1330.60:FF:000004">
    <property type="entry name" value="Outer membrane protein A"/>
    <property type="match status" value="1"/>
</dbReference>
<dbReference type="Proteomes" id="UP000192761">
    <property type="component" value="Unassembled WGS sequence"/>
</dbReference>
<accession>A0A1W1XY38</accession>
<dbReference type="GO" id="GO:0009279">
    <property type="term" value="C:cell outer membrane"/>
    <property type="evidence" value="ECO:0007669"/>
    <property type="project" value="UniProtKB-SubCell"/>
</dbReference>
<dbReference type="PRINTS" id="PR01022">
    <property type="entry name" value="OUTRMMBRANEA"/>
</dbReference>
<comment type="similarity">
    <text evidence="3">Belongs to the outer membrane OOP (TC 1.B.6) superfamily. OmpA family.</text>
</comment>
<evidence type="ECO:0000256" key="3">
    <source>
        <dbReference type="ARBA" id="ARBA00005710"/>
    </source>
</evidence>
<dbReference type="PRINTS" id="PR01021">
    <property type="entry name" value="OMPADOMAIN"/>
</dbReference>
<dbReference type="GO" id="GO:0051701">
    <property type="term" value="P:biological process involved in interaction with host"/>
    <property type="evidence" value="ECO:0007669"/>
    <property type="project" value="UniProtKB-ARBA"/>
</dbReference>
<keyword evidence="13" id="KW-0732">Signal</keyword>
<keyword evidence="5" id="KW-1134">Transmembrane beta strand</keyword>
<dbReference type="Pfam" id="PF00691">
    <property type="entry name" value="OmpA"/>
    <property type="match status" value="1"/>
</dbReference>
<dbReference type="Gene3D" id="3.30.1330.60">
    <property type="entry name" value="OmpA-like domain"/>
    <property type="match status" value="1"/>
</dbReference>
<keyword evidence="16" id="KW-1185">Reference proteome</keyword>
<feature type="domain" description="OmpA-like" evidence="14">
    <location>
        <begin position="99"/>
        <end position="227"/>
    </location>
</feature>
<evidence type="ECO:0000256" key="2">
    <source>
        <dbReference type="ARBA" id="ARBA00004442"/>
    </source>
</evidence>
<keyword evidence="8" id="KW-0626">Porin</keyword>
<evidence type="ECO:0000313" key="16">
    <source>
        <dbReference type="Proteomes" id="UP000192761"/>
    </source>
</evidence>
<dbReference type="GO" id="GO:0006811">
    <property type="term" value="P:monoatomic ion transport"/>
    <property type="evidence" value="ECO:0007669"/>
    <property type="project" value="UniProtKB-KW"/>
</dbReference>
<dbReference type="PANTHER" id="PTHR30329:SF21">
    <property type="entry name" value="LIPOPROTEIN YIAD-RELATED"/>
    <property type="match status" value="1"/>
</dbReference>
<keyword evidence="7" id="KW-0406">Ion transport</keyword>